<evidence type="ECO:0000256" key="1">
    <source>
        <dbReference type="ARBA" id="ARBA00023015"/>
    </source>
</evidence>
<evidence type="ECO:0000313" key="7">
    <source>
        <dbReference type="Proteomes" id="UP000236497"/>
    </source>
</evidence>
<dbReference type="AlphaFoldDB" id="A0A0H5SGN7"/>
<proteinExistence type="predicted"/>
<dbReference type="SUPFAM" id="SSF46785">
    <property type="entry name" value="Winged helix' DNA-binding domain"/>
    <property type="match status" value="1"/>
</dbReference>
<dbReference type="Pfam" id="PF13545">
    <property type="entry name" value="HTH_Crp_2"/>
    <property type="match status" value="1"/>
</dbReference>
<dbReference type="InterPro" id="IPR018490">
    <property type="entry name" value="cNMP-bd_dom_sf"/>
</dbReference>
<reference evidence="6 7" key="1">
    <citation type="submission" date="2015-06" db="EMBL/GenBank/DDBJ databases">
        <authorList>
            <person name="Wibberg Daniel"/>
        </authorList>
    </citation>
    <scope>NUCLEOTIDE SEQUENCE [LARGE SCALE GENOMIC DNA]</scope>
    <source>
        <strain evidence="6 7">T3/55T</strain>
    </source>
</reference>
<dbReference type="GO" id="GO:0003700">
    <property type="term" value="F:DNA-binding transcription factor activity"/>
    <property type="evidence" value="ECO:0007669"/>
    <property type="project" value="TreeGrafter"/>
</dbReference>
<dbReference type="Proteomes" id="UP000236497">
    <property type="component" value="Unassembled WGS sequence"/>
</dbReference>
<dbReference type="InterPro" id="IPR050397">
    <property type="entry name" value="Env_Response_Regulators"/>
</dbReference>
<dbReference type="GO" id="GO:0005829">
    <property type="term" value="C:cytosol"/>
    <property type="evidence" value="ECO:0007669"/>
    <property type="project" value="TreeGrafter"/>
</dbReference>
<organism evidence="6 7">
    <name type="scientific">Herbinix hemicellulosilytica</name>
    <dbReference type="NCBI Taxonomy" id="1564487"/>
    <lineage>
        <taxon>Bacteria</taxon>
        <taxon>Bacillati</taxon>
        <taxon>Bacillota</taxon>
        <taxon>Clostridia</taxon>
        <taxon>Lachnospirales</taxon>
        <taxon>Lachnospiraceae</taxon>
        <taxon>Herbinix</taxon>
    </lineage>
</organism>
<dbReference type="InterPro" id="IPR012318">
    <property type="entry name" value="HTH_CRP"/>
</dbReference>
<keyword evidence="7" id="KW-1185">Reference proteome</keyword>
<dbReference type="PRINTS" id="PR00034">
    <property type="entry name" value="HTHCRP"/>
</dbReference>
<feature type="domain" description="HTH crp-type" evidence="5">
    <location>
        <begin position="154"/>
        <end position="228"/>
    </location>
</feature>
<dbReference type="Pfam" id="PF00027">
    <property type="entry name" value="cNMP_binding"/>
    <property type="match status" value="1"/>
</dbReference>
<dbReference type="InterPro" id="IPR036388">
    <property type="entry name" value="WH-like_DNA-bd_sf"/>
</dbReference>
<dbReference type="CDD" id="cd00092">
    <property type="entry name" value="HTH_CRP"/>
    <property type="match status" value="1"/>
</dbReference>
<dbReference type="CDD" id="cd00038">
    <property type="entry name" value="CAP_ED"/>
    <property type="match status" value="1"/>
</dbReference>
<dbReference type="SMART" id="SM00100">
    <property type="entry name" value="cNMP"/>
    <property type="match status" value="1"/>
</dbReference>
<dbReference type="InterPro" id="IPR000595">
    <property type="entry name" value="cNMP-bd_dom"/>
</dbReference>
<name>A0A0H5SGN7_HERHM</name>
<dbReference type="PANTHER" id="PTHR24567:SF28">
    <property type="entry name" value="LISTERIOLYSIN REGULATORY PROTEIN"/>
    <property type="match status" value="1"/>
</dbReference>
<dbReference type="SUPFAM" id="SSF51206">
    <property type="entry name" value="cAMP-binding domain-like"/>
    <property type="match status" value="1"/>
</dbReference>
<evidence type="ECO:0000313" key="6">
    <source>
        <dbReference type="EMBL" id="CRZ34200.1"/>
    </source>
</evidence>
<dbReference type="RefSeq" id="WP_103202322.1">
    <property type="nucleotide sequence ID" value="NZ_CVTD020000012.1"/>
</dbReference>
<dbReference type="InterPro" id="IPR036390">
    <property type="entry name" value="WH_DNA-bd_sf"/>
</dbReference>
<accession>A0A0H5SGN7</accession>
<keyword evidence="3" id="KW-0804">Transcription</keyword>
<keyword evidence="1" id="KW-0805">Transcription regulation</keyword>
<dbReference type="EMBL" id="CVTD020000012">
    <property type="protein sequence ID" value="CRZ34200.1"/>
    <property type="molecule type" value="Genomic_DNA"/>
</dbReference>
<sequence>MAVKCNCPGCNDKLCLHKVPIFSSLDHDELVKIRPMIHHREYKKGDTIIFEGDIIDSIVIINEGSVKAYKNTSDGREQILYVFSEGDFFGEQNLFGNQVSTYSVEALEKVKTCNLSREMFQKLLYTYPEISVKIIDELGNRISRLENALSIGVRNVDNRIGWILLEFADKYGTADEAGIIIHLPFSREGIANYLGIARETLSRKFSQLENEGLIKSLNNKEILIPDLGKIAEIAGNS</sequence>
<dbReference type="PROSITE" id="PS51063">
    <property type="entry name" value="HTH_CRP_2"/>
    <property type="match status" value="1"/>
</dbReference>
<dbReference type="InterPro" id="IPR014710">
    <property type="entry name" value="RmlC-like_jellyroll"/>
</dbReference>
<evidence type="ECO:0008006" key="8">
    <source>
        <dbReference type="Google" id="ProtNLM"/>
    </source>
</evidence>
<dbReference type="Gene3D" id="1.10.10.10">
    <property type="entry name" value="Winged helix-like DNA-binding domain superfamily/Winged helix DNA-binding domain"/>
    <property type="match status" value="1"/>
</dbReference>
<feature type="domain" description="Cyclic nucleotide-binding" evidence="4">
    <location>
        <begin position="21"/>
        <end position="141"/>
    </location>
</feature>
<gene>
    <name evidence="6" type="ORF">HHT355_0997</name>
</gene>
<dbReference type="PROSITE" id="PS50042">
    <property type="entry name" value="CNMP_BINDING_3"/>
    <property type="match status" value="1"/>
</dbReference>
<dbReference type="SMART" id="SM00419">
    <property type="entry name" value="HTH_CRP"/>
    <property type="match status" value="1"/>
</dbReference>
<dbReference type="PANTHER" id="PTHR24567">
    <property type="entry name" value="CRP FAMILY TRANSCRIPTIONAL REGULATORY PROTEIN"/>
    <property type="match status" value="1"/>
</dbReference>
<evidence type="ECO:0000259" key="5">
    <source>
        <dbReference type="PROSITE" id="PS51063"/>
    </source>
</evidence>
<protein>
    <recommendedName>
        <fullName evidence="8">CRP/FNR family transcriptional regulator</fullName>
    </recommendedName>
</protein>
<evidence type="ECO:0000256" key="3">
    <source>
        <dbReference type="ARBA" id="ARBA00023163"/>
    </source>
</evidence>
<dbReference type="OrthoDB" id="9798104at2"/>
<evidence type="ECO:0000256" key="2">
    <source>
        <dbReference type="ARBA" id="ARBA00023125"/>
    </source>
</evidence>
<keyword evidence="2" id="KW-0238">DNA-binding</keyword>
<dbReference type="GO" id="GO:0003677">
    <property type="term" value="F:DNA binding"/>
    <property type="evidence" value="ECO:0007669"/>
    <property type="project" value="UniProtKB-KW"/>
</dbReference>
<evidence type="ECO:0000259" key="4">
    <source>
        <dbReference type="PROSITE" id="PS50042"/>
    </source>
</evidence>
<dbReference type="Gene3D" id="2.60.120.10">
    <property type="entry name" value="Jelly Rolls"/>
    <property type="match status" value="1"/>
</dbReference>